<name>A0A2W4QPB0_9GAMM</name>
<evidence type="ECO:0000256" key="1">
    <source>
        <dbReference type="SAM" id="MobiDB-lite"/>
    </source>
</evidence>
<accession>A0A2W4QPB0</accession>
<dbReference type="AlphaFoldDB" id="A0A2W4QPB0"/>
<reference evidence="2 3" key="1">
    <citation type="journal article" date="2018" name="Aquat. Microb. Ecol.">
        <title>Gammaproteobacterial methanotrophs dominate.</title>
        <authorList>
            <person name="Rissanen A.J."/>
            <person name="Saarenheimo J."/>
            <person name="Tiirola M."/>
            <person name="Peura S."/>
            <person name="Aalto S.L."/>
            <person name="Karvinen A."/>
            <person name="Nykanen H."/>
        </authorList>
    </citation>
    <scope>NUCLEOTIDE SEQUENCE [LARGE SCALE GENOMIC DNA]</scope>
    <source>
        <strain evidence="2">AMbin10</strain>
    </source>
</reference>
<evidence type="ECO:0008006" key="4">
    <source>
        <dbReference type="Google" id="ProtNLM"/>
    </source>
</evidence>
<dbReference type="Proteomes" id="UP000249396">
    <property type="component" value="Unassembled WGS sequence"/>
</dbReference>
<organism evidence="2 3">
    <name type="scientific">Candidatus Methylumidiphilus alinenensis</name>
    <dbReference type="NCBI Taxonomy" id="2202197"/>
    <lineage>
        <taxon>Bacteria</taxon>
        <taxon>Pseudomonadati</taxon>
        <taxon>Pseudomonadota</taxon>
        <taxon>Gammaproteobacteria</taxon>
        <taxon>Methylococcales</taxon>
        <taxon>Candidatus Methylumidiphilus</taxon>
    </lineage>
</organism>
<feature type="compositionally biased region" description="Gly residues" evidence="1">
    <location>
        <begin position="249"/>
        <end position="261"/>
    </location>
</feature>
<evidence type="ECO:0000313" key="3">
    <source>
        <dbReference type="Proteomes" id="UP000249396"/>
    </source>
</evidence>
<proteinExistence type="predicted"/>
<dbReference type="PANTHER" id="PTHR43737:SF1">
    <property type="entry name" value="DUF1501 DOMAIN-CONTAINING PROTEIN"/>
    <property type="match status" value="1"/>
</dbReference>
<evidence type="ECO:0000313" key="2">
    <source>
        <dbReference type="EMBL" id="PZN72996.1"/>
    </source>
</evidence>
<dbReference type="EMBL" id="QJPH01000470">
    <property type="protein sequence ID" value="PZN72996.1"/>
    <property type="molecule type" value="Genomic_DNA"/>
</dbReference>
<feature type="region of interest" description="Disordered" evidence="1">
    <location>
        <begin position="244"/>
        <end position="294"/>
    </location>
</feature>
<sequence>MKSIYCIQRTSQRENHWVRRFFGGLPATVMLLGLILSCNSASAAIGQLSSLVVANLSPAFDPSVTQYTIPKTSSCSTPVTATLANPTANSKLYVANNPATSGSKINAWYCSGDGTIQIVIYNVWTEVGRYTITPVQQAPPPPPIPPVSGKLTGLNIANLTPAFDPNVTQYTVPLLPTSCSVPTAVTVADPTNPNLKLYISSNPTTSGATVNAWVCGNQPSIDIVIYDEWTVVGHYVVTPVIAQAPPSSGSGGSTTGTGSGSSSGSTTPPPPAIANPPTEQIPATPPPPLTLPATSPVGKASAVRFLGQATFGPTPTDIATVQAVGLPYWMTQQYNLPMTVIPDGLNTNQVMSQLFANMANAPDELRQRMVFALSQIFVVSTNKNVNGDELIPWVTLLERNAFGNFRTLLKEVTFSPTMGKYLDLANSMRATASTSPNENYPREVMQLFTIGINHLNQDGSTKLDALGQPIPTYDQTTVREMARALTGLTYPTALGNTPQTNNWEYFVGLMEYRQSNHDTGTKTLLNGTVLPANQSVKQDIDAVIDNLFQHPNTAPFIATRLIRTLVKSNPSPAYIQRVANVFVDNGHGVRGDLWAVLTAIVTDAEAQAAPSTQTGHLKDPVIHVLNLCRALGAQVTDPSQFLYIFRNLGEQVLSPDTVFSFYSPLAPLPGNPGLYGPEFQIDSPGLAIQRANFIYQILTGQIGSALTVNLTPFTSLAGNPSALVEQVNQTLFQGSMSDGLRQVLLSVVGTGYDATAKAQIALYFAAISSEYSVQP</sequence>
<comment type="caution">
    <text evidence="2">The sequence shown here is derived from an EMBL/GenBank/DDBJ whole genome shotgun (WGS) entry which is preliminary data.</text>
</comment>
<dbReference type="InterPro" id="IPR014917">
    <property type="entry name" value="DUF1800"/>
</dbReference>
<dbReference type="Pfam" id="PF08811">
    <property type="entry name" value="DUF1800"/>
    <property type="match status" value="1"/>
</dbReference>
<protein>
    <recommendedName>
        <fullName evidence="4">DUF1800 domain-containing protein</fullName>
    </recommendedName>
</protein>
<dbReference type="PANTHER" id="PTHR43737">
    <property type="entry name" value="BLL7424 PROTEIN"/>
    <property type="match status" value="1"/>
</dbReference>
<gene>
    <name evidence="2" type="ORF">DM484_23430</name>
</gene>